<keyword evidence="5 6" id="KW-0472">Membrane</keyword>
<feature type="transmembrane region" description="Helical" evidence="6">
    <location>
        <begin position="416"/>
        <end position="439"/>
    </location>
</feature>
<name>A0A1H8RHQ0_9ACTN</name>
<feature type="transmembrane region" description="Helical" evidence="6">
    <location>
        <begin position="474"/>
        <end position="495"/>
    </location>
</feature>
<evidence type="ECO:0000256" key="2">
    <source>
        <dbReference type="ARBA" id="ARBA00022475"/>
    </source>
</evidence>
<feature type="transmembrane region" description="Helical" evidence="6">
    <location>
        <begin position="446"/>
        <end position="468"/>
    </location>
</feature>
<keyword evidence="8" id="KW-1185">Reference proteome</keyword>
<evidence type="ECO:0000256" key="4">
    <source>
        <dbReference type="ARBA" id="ARBA00022989"/>
    </source>
</evidence>
<keyword evidence="2" id="KW-1003">Cell membrane</keyword>
<feature type="transmembrane region" description="Helical" evidence="6">
    <location>
        <begin position="346"/>
        <end position="363"/>
    </location>
</feature>
<comment type="subcellular location">
    <subcellularLocation>
        <location evidence="1">Cell membrane</location>
        <topology evidence="1">Multi-pass membrane protein</topology>
    </subcellularLocation>
</comment>
<feature type="transmembrane region" description="Helical" evidence="6">
    <location>
        <begin position="256"/>
        <end position="274"/>
    </location>
</feature>
<dbReference type="InterPro" id="IPR051679">
    <property type="entry name" value="DASS-Related_Transporters"/>
</dbReference>
<feature type="transmembrane region" description="Helical" evidence="6">
    <location>
        <begin position="200"/>
        <end position="217"/>
    </location>
</feature>
<evidence type="ECO:0000256" key="5">
    <source>
        <dbReference type="ARBA" id="ARBA00023136"/>
    </source>
</evidence>
<feature type="transmembrane region" description="Helical" evidence="6">
    <location>
        <begin position="224"/>
        <end position="244"/>
    </location>
</feature>
<feature type="transmembrane region" description="Helical" evidence="6">
    <location>
        <begin position="174"/>
        <end position="194"/>
    </location>
</feature>
<evidence type="ECO:0000256" key="1">
    <source>
        <dbReference type="ARBA" id="ARBA00004651"/>
    </source>
</evidence>
<reference evidence="8" key="1">
    <citation type="submission" date="2016-10" db="EMBL/GenBank/DDBJ databases">
        <authorList>
            <person name="Varghese N."/>
        </authorList>
    </citation>
    <scope>NUCLEOTIDE SEQUENCE [LARGE SCALE GENOMIC DNA]</scope>
    <source>
        <strain evidence="8">DSM 21843</strain>
    </source>
</reference>
<gene>
    <name evidence="7" type="ORF">SAMN02910314_00833</name>
</gene>
<accession>A0A1H8RHQ0</accession>
<feature type="transmembrane region" description="Helical" evidence="6">
    <location>
        <begin position="507"/>
        <end position="529"/>
    </location>
</feature>
<evidence type="ECO:0000313" key="8">
    <source>
        <dbReference type="Proteomes" id="UP000182975"/>
    </source>
</evidence>
<dbReference type="OrthoDB" id="9342495at2"/>
<sequence length="530" mass="56807">MSEVAASAPVGVDEPVGKKGRGKRKFSFPSAFTILFAVTIIVALCTYFVPAGQYSKLLYDSDTGMLQMTAPSGEVVELDATQETLDELGVKIDIDQFTSGAITKAVSIPGTYESLPQNPFPFTDIPYAMVYGVIDGIDVMVFILCLGGLIGAVKATGAFESGLTALTRKTKGREFLLVFGVSCFMIFGGTMCGLEEEAVAFYPILAPVFIALGYDSIVTVGAIFMASSVGTTFSTVNPFSAVIASNAAGTVFTEGLWVRLLGLIVASVVYLLYLHWYSKKVKANPEFGYAYEDSAKFNAMWKLEEDAGEKHVFTARKKIVLCIFVAAFIIMIVGVMSLGWWFPQMAAEFVTLAIAVMLIGGCGKQGIGESKMVEAFSAGASSLVPVALIIGLARGVNYVLNSGLISDTMLYSASNVVAGMSGPVFIIALLLIFFVLGFVVPSSSGLAVLSMPIFAPLADTVGIPRWIIVAAYQFGQYAMLYIAPTGLIMATLQMLDMKMSHWFRFVWPMMVFTLVFGAVLLSICTIVFAV</sequence>
<feature type="transmembrane region" description="Helical" evidence="6">
    <location>
        <begin position="128"/>
        <end position="153"/>
    </location>
</feature>
<proteinExistence type="predicted"/>
<feature type="transmembrane region" description="Helical" evidence="6">
    <location>
        <begin position="319"/>
        <end position="340"/>
    </location>
</feature>
<evidence type="ECO:0000256" key="6">
    <source>
        <dbReference type="SAM" id="Phobius"/>
    </source>
</evidence>
<dbReference type="PANTHER" id="PTHR43652">
    <property type="entry name" value="BASIC AMINO ACID ANTIPORTER YFCC-RELATED"/>
    <property type="match status" value="1"/>
</dbReference>
<dbReference type="Proteomes" id="UP000182975">
    <property type="component" value="Unassembled WGS sequence"/>
</dbReference>
<feature type="transmembrane region" description="Helical" evidence="6">
    <location>
        <begin position="28"/>
        <end position="49"/>
    </location>
</feature>
<protein>
    <submittedName>
        <fullName evidence="7">Uncharacterized membrane protein YfcC, ion transporter superfamily</fullName>
    </submittedName>
</protein>
<feature type="transmembrane region" description="Helical" evidence="6">
    <location>
        <begin position="375"/>
        <end position="396"/>
    </location>
</feature>
<dbReference type="InterPro" id="IPR018385">
    <property type="entry name" value="C4_dicarb_anaerob_car-like"/>
</dbReference>
<evidence type="ECO:0000313" key="7">
    <source>
        <dbReference type="EMBL" id="SEO65935.1"/>
    </source>
</evidence>
<keyword evidence="4 6" id="KW-1133">Transmembrane helix</keyword>
<dbReference type="AlphaFoldDB" id="A0A1H8RHQ0"/>
<dbReference type="GO" id="GO:0005886">
    <property type="term" value="C:plasma membrane"/>
    <property type="evidence" value="ECO:0007669"/>
    <property type="project" value="UniProtKB-SubCell"/>
</dbReference>
<dbReference type="Pfam" id="PF03606">
    <property type="entry name" value="DcuC"/>
    <property type="match status" value="1"/>
</dbReference>
<dbReference type="PANTHER" id="PTHR43652:SF6">
    <property type="entry name" value="ARGININE REPRESSOR"/>
    <property type="match status" value="1"/>
</dbReference>
<dbReference type="EMBL" id="FOEC01000003">
    <property type="protein sequence ID" value="SEO65935.1"/>
    <property type="molecule type" value="Genomic_DNA"/>
</dbReference>
<evidence type="ECO:0000256" key="3">
    <source>
        <dbReference type="ARBA" id="ARBA00022692"/>
    </source>
</evidence>
<keyword evidence="3 6" id="KW-0812">Transmembrane</keyword>
<dbReference type="RefSeq" id="WP_074777202.1">
    <property type="nucleotide sequence ID" value="NZ_FOEC01000003.1"/>
</dbReference>
<organism evidence="7 8">
    <name type="scientific">Denitrobacterium detoxificans</name>
    <dbReference type="NCBI Taxonomy" id="79604"/>
    <lineage>
        <taxon>Bacteria</taxon>
        <taxon>Bacillati</taxon>
        <taxon>Actinomycetota</taxon>
        <taxon>Coriobacteriia</taxon>
        <taxon>Eggerthellales</taxon>
        <taxon>Eggerthellaceae</taxon>
        <taxon>Denitrobacterium</taxon>
    </lineage>
</organism>